<keyword evidence="2 3" id="KW-0175">Coiled coil</keyword>
<evidence type="ECO:0000256" key="2">
    <source>
        <dbReference type="ARBA" id="ARBA00023054"/>
    </source>
</evidence>
<organism evidence="5 6">
    <name type="scientific">Bosea lupini</name>
    <dbReference type="NCBI Taxonomy" id="1036779"/>
    <lineage>
        <taxon>Bacteria</taxon>
        <taxon>Pseudomonadati</taxon>
        <taxon>Pseudomonadota</taxon>
        <taxon>Alphaproteobacteria</taxon>
        <taxon>Hyphomicrobiales</taxon>
        <taxon>Boseaceae</taxon>
        <taxon>Bosea</taxon>
    </lineage>
</organism>
<keyword evidence="6" id="KW-1185">Reference proteome</keyword>
<evidence type="ECO:0000256" key="1">
    <source>
        <dbReference type="ARBA" id="ARBA00004196"/>
    </source>
</evidence>
<dbReference type="GO" id="GO:0030313">
    <property type="term" value="C:cell envelope"/>
    <property type="evidence" value="ECO:0007669"/>
    <property type="project" value="UniProtKB-SubCell"/>
</dbReference>
<dbReference type="PANTHER" id="PTHR32347:SF23">
    <property type="entry name" value="BLL5650 PROTEIN"/>
    <property type="match status" value="1"/>
</dbReference>
<sequence>MILDFICSFAIAASLGICAPPTTRVVGYVEGEYVRLGPIDTARIENVSVRRGERVAPGALLAELQADDARNAVAESEARLVQAQAQLANLLSGKRPEEIAVIEATAVSAKAQEREAERALERRQDLFRRGVSTQADLDQAQTARDVAAANVRQSAANLAVARLAAREEEIKAAQNQVAQAQAALDQAKWRLGQRKLMAPAAGIVTDLVRHPGELAGPSAPALTILPDGAVKLMLYVPEALLFGTSVGTQLDVRCSGCPQGMAATVSYVSQEPEFTPPVIYSAETRQKLVYLVEARPEGAPATRLQPGQIVDVMLRGRR</sequence>
<gene>
    <name evidence="5" type="ORF">SAMN04515666_11078</name>
</gene>
<dbReference type="AlphaFoldDB" id="A0A1H7XNA9"/>
<dbReference type="Gene3D" id="2.40.50.100">
    <property type="match status" value="2"/>
</dbReference>
<evidence type="ECO:0000256" key="3">
    <source>
        <dbReference type="SAM" id="Coils"/>
    </source>
</evidence>
<protein>
    <submittedName>
        <fullName evidence="5">HlyD family secretion protein</fullName>
    </submittedName>
</protein>
<dbReference type="SUPFAM" id="SSF111369">
    <property type="entry name" value="HlyD-like secretion proteins"/>
    <property type="match status" value="2"/>
</dbReference>
<evidence type="ECO:0000313" key="5">
    <source>
        <dbReference type="EMBL" id="SEM34677.1"/>
    </source>
</evidence>
<proteinExistence type="predicted"/>
<name>A0A1H7XNA9_9HYPH</name>
<accession>A0A1H7XNA9</accession>
<dbReference type="InterPro" id="IPR050465">
    <property type="entry name" value="UPF0194_transport"/>
</dbReference>
<comment type="subcellular location">
    <subcellularLocation>
        <location evidence="1">Cell envelope</location>
    </subcellularLocation>
</comment>
<dbReference type="PANTHER" id="PTHR32347">
    <property type="entry name" value="EFFLUX SYSTEM COMPONENT YKNX-RELATED"/>
    <property type="match status" value="1"/>
</dbReference>
<evidence type="ECO:0000259" key="4">
    <source>
        <dbReference type="Pfam" id="PF25881"/>
    </source>
</evidence>
<dbReference type="Proteomes" id="UP000199664">
    <property type="component" value="Unassembled WGS sequence"/>
</dbReference>
<dbReference type="OrthoDB" id="9809385at2"/>
<dbReference type="EMBL" id="FOAN01000010">
    <property type="protein sequence ID" value="SEM34677.1"/>
    <property type="molecule type" value="Genomic_DNA"/>
</dbReference>
<feature type="coiled-coil region" evidence="3">
    <location>
        <begin position="66"/>
        <end position="129"/>
    </location>
</feature>
<reference evidence="6" key="1">
    <citation type="submission" date="2016-10" db="EMBL/GenBank/DDBJ databases">
        <authorList>
            <person name="Varghese N."/>
            <person name="Submissions S."/>
        </authorList>
    </citation>
    <scope>NUCLEOTIDE SEQUENCE [LARGE SCALE GENOMIC DNA]</scope>
    <source>
        <strain evidence="6">LMG 26383,CCUG 61248,R- 45681</strain>
    </source>
</reference>
<dbReference type="Gene3D" id="1.10.287.470">
    <property type="entry name" value="Helix hairpin bin"/>
    <property type="match status" value="2"/>
</dbReference>
<feature type="domain" description="YbhG-like alpha-helical hairpin" evidence="4">
    <location>
        <begin position="70"/>
        <end position="190"/>
    </location>
</feature>
<feature type="coiled-coil region" evidence="3">
    <location>
        <begin position="156"/>
        <end position="190"/>
    </location>
</feature>
<dbReference type="InterPro" id="IPR059052">
    <property type="entry name" value="HH_YbhG-like"/>
</dbReference>
<dbReference type="RefSeq" id="WP_091840960.1">
    <property type="nucleotide sequence ID" value="NZ_FOAN01000010.1"/>
</dbReference>
<dbReference type="Pfam" id="PF25881">
    <property type="entry name" value="HH_YBHG"/>
    <property type="match status" value="1"/>
</dbReference>
<evidence type="ECO:0000313" key="6">
    <source>
        <dbReference type="Proteomes" id="UP000199664"/>
    </source>
</evidence>
<dbReference type="STRING" id="1036779.SAMN04515666_11078"/>